<dbReference type="Proteomes" id="UP000827986">
    <property type="component" value="Unassembled WGS sequence"/>
</dbReference>
<protein>
    <submittedName>
        <fullName evidence="3">Uncharacterized protein</fullName>
    </submittedName>
</protein>
<evidence type="ECO:0000256" key="2">
    <source>
        <dbReference type="SAM" id="MobiDB-lite"/>
    </source>
</evidence>
<gene>
    <name evidence="3" type="ORF">KIL84_001793</name>
</gene>
<feature type="coiled-coil region" evidence="1">
    <location>
        <begin position="438"/>
        <end position="465"/>
    </location>
</feature>
<dbReference type="EMBL" id="JAHDVG010000469">
    <property type="protein sequence ID" value="KAH1180859.1"/>
    <property type="molecule type" value="Genomic_DNA"/>
</dbReference>
<organism evidence="3 4">
    <name type="scientific">Mauremys mutica</name>
    <name type="common">yellowpond turtle</name>
    <dbReference type="NCBI Taxonomy" id="74926"/>
    <lineage>
        <taxon>Eukaryota</taxon>
        <taxon>Metazoa</taxon>
        <taxon>Chordata</taxon>
        <taxon>Craniata</taxon>
        <taxon>Vertebrata</taxon>
        <taxon>Euteleostomi</taxon>
        <taxon>Archelosauria</taxon>
        <taxon>Testudinata</taxon>
        <taxon>Testudines</taxon>
        <taxon>Cryptodira</taxon>
        <taxon>Durocryptodira</taxon>
        <taxon>Testudinoidea</taxon>
        <taxon>Geoemydidae</taxon>
        <taxon>Geoemydinae</taxon>
        <taxon>Mauremys</taxon>
    </lineage>
</organism>
<name>A0A9D3XHU6_9SAUR</name>
<feature type="coiled-coil region" evidence="1">
    <location>
        <begin position="556"/>
        <end position="583"/>
    </location>
</feature>
<feature type="coiled-coil region" evidence="1">
    <location>
        <begin position="501"/>
        <end position="528"/>
    </location>
</feature>
<sequence length="644" mass="73118">MIPYKKSQTLQDIVEQPADTSAISILKNHYTKINPKDGKRQLIPREQEGISGSPVKTIGSEVRKSKERTEMSQSSAVTLKKIFPASGERKSPDWKMEELSKGRKTLKAAIRSSQVKRTSLFHLKLKGVQSHREDPLSGLAKQIEVVSSSLTARDYQIVLTTGRNQKALVSTELDTRDDPKQLEIRLVEKMPGPMSVLRGSSWNEKLGQLEALDQKMEELSSWRDNLKADIKSSQREVMSLLDQKLEGVQSQQQDPLQGMGREKALPSMELATKHDLQELEICLEEKLSGLMSILGGRSWDENLGQQETLGKKMEEQLKADIKNSLGVTEMHLDEKLGSVQTHLEVHLQNPLLVLQAQIIQLRNQLSSIDEKVSQEGEKKKKEISHLEKKLEQLMNTEKKMEEQLKAEIKNSLGATEMLLDEKLGSVQTQLEARLQNPLSGLETQIKQLTNQLSSTDQKVSQEIEKKLQPIHSMQFASRDDLKQWKDLLEKKLSTSQPTLEISHLEEKLEQLEKSEKKMEEQLKVEIKNSLKETVMLLDEKFGSVQTHLEAQLQNPLSGLETQIKQLTNQLSSTDQKISQEIEKKLQTIHSMQLASIDELKQWKGLLEKKLSTSQPTLEISHLEKNLEQLEKSHTEKCFKAGKIS</sequence>
<keyword evidence="1" id="KW-0175">Coiled coil</keyword>
<evidence type="ECO:0000256" key="1">
    <source>
        <dbReference type="SAM" id="Coils"/>
    </source>
</evidence>
<comment type="caution">
    <text evidence="3">The sequence shown here is derived from an EMBL/GenBank/DDBJ whole genome shotgun (WGS) entry which is preliminary data.</text>
</comment>
<feature type="coiled-coil region" evidence="1">
    <location>
        <begin position="351"/>
        <end position="410"/>
    </location>
</feature>
<accession>A0A9D3XHU6</accession>
<evidence type="ECO:0000313" key="3">
    <source>
        <dbReference type="EMBL" id="KAH1180859.1"/>
    </source>
</evidence>
<feature type="non-terminal residue" evidence="3">
    <location>
        <position position="1"/>
    </location>
</feature>
<feature type="region of interest" description="Disordered" evidence="2">
    <location>
        <begin position="50"/>
        <end position="74"/>
    </location>
</feature>
<dbReference type="AlphaFoldDB" id="A0A9D3XHU6"/>
<proteinExistence type="predicted"/>
<feature type="coiled-coil region" evidence="1">
    <location>
        <begin position="209"/>
        <end position="243"/>
    </location>
</feature>
<feature type="compositionally biased region" description="Basic and acidic residues" evidence="2">
    <location>
        <begin position="61"/>
        <end position="70"/>
    </location>
</feature>
<reference evidence="3" key="1">
    <citation type="submission" date="2021-09" db="EMBL/GenBank/DDBJ databases">
        <title>The genome of Mauremys mutica provides insights into the evolution of semi-aquatic lifestyle.</title>
        <authorList>
            <person name="Gong S."/>
            <person name="Gao Y."/>
        </authorList>
    </citation>
    <scope>NUCLEOTIDE SEQUENCE</scope>
    <source>
        <strain evidence="3">MM-2020</strain>
        <tissue evidence="3">Muscle</tissue>
    </source>
</reference>
<evidence type="ECO:0000313" key="4">
    <source>
        <dbReference type="Proteomes" id="UP000827986"/>
    </source>
</evidence>
<keyword evidence="4" id="KW-1185">Reference proteome</keyword>